<dbReference type="HAMAP" id="MF_00227">
    <property type="entry name" value="RNase_P"/>
    <property type="match status" value="1"/>
</dbReference>
<keyword evidence="3 6" id="KW-0255">Endonuclease</keyword>
<evidence type="ECO:0000313" key="9">
    <source>
        <dbReference type="Proteomes" id="UP000177652"/>
    </source>
</evidence>
<keyword evidence="1 6" id="KW-0819">tRNA processing</keyword>
<dbReference type="GO" id="GO:0001682">
    <property type="term" value="P:tRNA 5'-leader removal"/>
    <property type="evidence" value="ECO:0007669"/>
    <property type="project" value="UniProtKB-UniRule"/>
</dbReference>
<keyword evidence="4 6" id="KW-0378">Hydrolase</keyword>
<proteinExistence type="inferred from homology"/>
<evidence type="ECO:0000256" key="2">
    <source>
        <dbReference type="ARBA" id="ARBA00022722"/>
    </source>
</evidence>
<comment type="catalytic activity">
    <reaction evidence="6">
        <text>Endonucleolytic cleavage of RNA, removing 5'-extranucleotides from tRNA precursor.</text>
        <dbReference type="EC" id="3.1.26.5"/>
    </reaction>
</comment>
<dbReference type="InterPro" id="IPR000100">
    <property type="entry name" value="RNase_P"/>
</dbReference>
<evidence type="ECO:0000256" key="1">
    <source>
        <dbReference type="ARBA" id="ARBA00022694"/>
    </source>
</evidence>
<dbReference type="GO" id="GO:0030677">
    <property type="term" value="C:ribonuclease P complex"/>
    <property type="evidence" value="ECO:0007669"/>
    <property type="project" value="TreeGrafter"/>
</dbReference>
<evidence type="ECO:0000256" key="3">
    <source>
        <dbReference type="ARBA" id="ARBA00022759"/>
    </source>
</evidence>
<evidence type="ECO:0000256" key="5">
    <source>
        <dbReference type="ARBA" id="ARBA00022884"/>
    </source>
</evidence>
<comment type="caution">
    <text evidence="8">The sequence shown here is derived from an EMBL/GenBank/DDBJ whole genome shotgun (WGS) entry which is preliminary data.</text>
</comment>
<evidence type="ECO:0000313" key="8">
    <source>
        <dbReference type="EMBL" id="OGG66052.1"/>
    </source>
</evidence>
<keyword evidence="5 6" id="KW-0694">RNA-binding</keyword>
<dbReference type="GO" id="GO:0004526">
    <property type="term" value="F:ribonuclease P activity"/>
    <property type="evidence" value="ECO:0007669"/>
    <property type="project" value="UniProtKB-UniRule"/>
</dbReference>
<dbReference type="EMBL" id="MFLK01000021">
    <property type="protein sequence ID" value="OGG66052.1"/>
    <property type="molecule type" value="Genomic_DNA"/>
</dbReference>
<reference evidence="8 9" key="1">
    <citation type="journal article" date="2016" name="Nat. Commun.">
        <title>Thousands of microbial genomes shed light on interconnected biogeochemical processes in an aquifer system.</title>
        <authorList>
            <person name="Anantharaman K."/>
            <person name="Brown C.T."/>
            <person name="Hug L.A."/>
            <person name="Sharon I."/>
            <person name="Castelle C.J."/>
            <person name="Probst A.J."/>
            <person name="Thomas B.C."/>
            <person name="Singh A."/>
            <person name="Wilkins M.J."/>
            <person name="Karaoz U."/>
            <person name="Brodie E.L."/>
            <person name="Williams K.H."/>
            <person name="Hubbard S.S."/>
            <person name="Banfield J.F."/>
        </authorList>
    </citation>
    <scope>NUCLEOTIDE SEQUENCE [LARGE SCALE GENOMIC DNA]</scope>
</reference>
<dbReference type="InterPro" id="IPR014721">
    <property type="entry name" value="Ribsml_uS5_D2-typ_fold_subgr"/>
</dbReference>
<evidence type="ECO:0000256" key="6">
    <source>
        <dbReference type="HAMAP-Rule" id="MF_00227"/>
    </source>
</evidence>
<dbReference type="AlphaFoldDB" id="A0A1F6DYH5"/>
<name>A0A1F6DYH5_9BACT</name>
<dbReference type="PANTHER" id="PTHR33992:SF1">
    <property type="entry name" value="RIBONUCLEASE P PROTEIN COMPONENT"/>
    <property type="match status" value="1"/>
</dbReference>
<dbReference type="GO" id="GO:0000049">
    <property type="term" value="F:tRNA binding"/>
    <property type="evidence" value="ECO:0007669"/>
    <property type="project" value="UniProtKB-UniRule"/>
</dbReference>
<dbReference type="Gene3D" id="3.30.230.10">
    <property type="match status" value="1"/>
</dbReference>
<evidence type="ECO:0000256" key="7">
    <source>
        <dbReference type="NCBIfam" id="TIGR00188"/>
    </source>
</evidence>
<dbReference type="GO" id="GO:0042781">
    <property type="term" value="F:3'-tRNA processing endoribonuclease activity"/>
    <property type="evidence" value="ECO:0007669"/>
    <property type="project" value="TreeGrafter"/>
</dbReference>
<dbReference type="STRING" id="1798497.A3D71_03265"/>
<organism evidence="8 9">
    <name type="scientific">Candidatus Kaiserbacteria bacterium RIFCSPHIGHO2_02_FULL_55_20</name>
    <dbReference type="NCBI Taxonomy" id="1798497"/>
    <lineage>
        <taxon>Bacteria</taxon>
        <taxon>Candidatus Kaiseribacteriota</taxon>
    </lineage>
</organism>
<gene>
    <name evidence="6" type="primary">rnpA</name>
    <name evidence="8" type="ORF">A3D71_03265</name>
</gene>
<comment type="function">
    <text evidence="6">RNaseP catalyzes the removal of the 5'-leader sequence from pre-tRNA to produce the mature 5'-terminus. It can also cleave other RNA substrates such as 4.5S RNA. The protein component plays an auxiliary but essential role in vivo by binding to the 5'-leader sequence and broadening the substrate specificity of the ribozyme.</text>
</comment>
<dbReference type="InterPro" id="IPR020568">
    <property type="entry name" value="Ribosomal_Su5_D2-typ_SF"/>
</dbReference>
<dbReference type="Pfam" id="PF00825">
    <property type="entry name" value="Ribonuclease_P"/>
    <property type="match status" value="1"/>
</dbReference>
<accession>A0A1F6DYH5</accession>
<dbReference type="PANTHER" id="PTHR33992">
    <property type="entry name" value="RIBONUCLEASE P PROTEIN COMPONENT"/>
    <property type="match status" value="1"/>
</dbReference>
<dbReference type="NCBIfam" id="TIGR00188">
    <property type="entry name" value="rnpA"/>
    <property type="match status" value="1"/>
</dbReference>
<evidence type="ECO:0000256" key="4">
    <source>
        <dbReference type="ARBA" id="ARBA00022801"/>
    </source>
</evidence>
<comment type="subunit">
    <text evidence="6">Consists of a catalytic RNA component (M1 or rnpB) and a protein subunit.</text>
</comment>
<sequence>MPKKYRLSRADWLRLPRPARRVHGSYFSISVVPFPPLGGPRVALVVPKKIARRAVDRNRIERRCREALRPLIKNIQKPVAFIFHAKREAQEASYAEVALDVGKLLRSLDAQDTPR</sequence>
<dbReference type="Proteomes" id="UP000177652">
    <property type="component" value="Unassembled WGS sequence"/>
</dbReference>
<dbReference type="EC" id="3.1.26.5" evidence="6 7"/>
<dbReference type="SUPFAM" id="SSF54211">
    <property type="entry name" value="Ribosomal protein S5 domain 2-like"/>
    <property type="match status" value="1"/>
</dbReference>
<keyword evidence="2 6" id="KW-0540">Nuclease</keyword>
<protein>
    <recommendedName>
        <fullName evidence="6 7">Ribonuclease P protein component</fullName>
        <shortName evidence="6">RNase P protein</shortName>
        <shortName evidence="6">RNaseP protein</shortName>
        <ecNumber evidence="6 7">3.1.26.5</ecNumber>
    </recommendedName>
    <alternativeName>
        <fullName evidence="6">Protein C5</fullName>
    </alternativeName>
</protein>
<comment type="similarity">
    <text evidence="6">Belongs to the RnpA family.</text>
</comment>